<comment type="caution">
    <text evidence="1">The sequence shown here is derived from an EMBL/GenBank/DDBJ whole genome shotgun (WGS) entry which is preliminary data.</text>
</comment>
<evidence type="ECO:0000313" key="1">
    <source>
        <dbReference type="EMBL" id="TKY91594.1"/>
    </source>
</evidence>
<accession>A0AC61SA89</accession>
<evidence type="ECO:0000313" key="2">
    <source>
        <dbReference type="Proteomes" id="UP000315423"/>
    </source>
</evidence>
<proteinExistence type="predicted"/>
<sequence length="245" mass="28414">MKKREIFSQLTVPSAAIVRIDGRRFGRVLDQLQFHKPYDISFTKGMVDSATDFFNKSGINPSIAYLFSDEVNLLFLKDIPFNGRLEKIDSIIPSFFSSALVLNLNIPEPLSFDSRVILIDKSDIVDYFNWRQLECWRNLMSSYAYYLLKDDGLTAKEAADRLKGLKSGKLHELAWDHDINLAKTPVWQRRGIMVYKQGYIKKGVNPLTDETTKTQRYRVVQDWELPIFKEETGAQFIKAILKTRF</sequence>
<dbReference type="Proteomes" id="UP000315423">
    <property type="component" value="Unassembled WGS sequence"/>
</dbReference>
<gene>
    <name evidence="1" type="ORF">C5S46_04965</name>
</gene>
<dbReference type="EMBL" id="QYBA01000164">
    <property type="protein sequence ID" value="TKY91594.1"/>
    <property type="molecule type" value="Genomic_DNA"/>
</dbReference>
<name>A0AC61SA89_9EURY</name>
<reference evidence="1" key="1">
    <citation type="submission" date="2018-09" db="EMBL/GenBank/DDBJ databases">
        <title>A genomic encyclopedia of anaerobic methanotrophic archaea.</title>
        <authorList>
            <person name="Skennerton C.T."/>
            <person name="Chadwick G.L."/>
            <person name="Laso-Perez R."/>
            <person name="Leu A.O."/>
            <person name="Speth D.R."/>
            <person name="Yu H."/>
            <person name="Morgan-Lang C."/>
            <person name="Hatzenpichler R."/>
            <person name="Goudeau D."/>
            <person name="Malmstrom R."/>
            <person name="Woyke T."/>
            <person name="Hallam S."/>
            <person name="Tyson G.W."/>
            <person name="Wegener G."/>
            <person name="Boetius A."/>
            <person name="Orphan V.J."/>
        </authorList>
    </citation>
    <scope>NUCLEOTIDE SEQUENCE</scope>
    <source>
        <strain evidence="1">CONS3730D10UFb2</strain>
    </source>
</reference>
<organism evidence="1 2">
    <name type="scientific">Candidatus Methanomarinus sp</name>
    <dbReference type="NCBI Taxonomy" id="3386244"/>
    <lineage>
        <taxon>Archaea</taxon>
        <taxon>Methanobacteriati</taxon>
        <taxon>Methanobacteriota</taxon>
        <taxon>Stenosarchaea group</taxon>
        <taxon>Methanomicrobia</taxon>
        <taxon>Methanosarcinales</taxon>
        <taxon>ANME-2 cluster</taxon>
        <taxon>Candidatus Methanocomedenaceae</taxon>
        <taxon>Candidatus Methanomarinus</taxon>
    </lineage>
</organism>
<protein>
    <submittedName>
        <fullName evidence="1">tRNA 5'-guanylyltransferase</fullName>
    </submittedName>
</protein>